<evidence type="ECO:0000313" key="2">
    <source>
        <dbReference type="Proteomes" id="UP000321822"/>
    </source>
</evidence>
<dbReference type="Proteomes" id="UP000321822">
    <property type="component" value="Unassembled WGS sequence"/>
</dbReference>
<dbReference type="OrthoDB" id="9875783at2"/>
<keyword evidence="2" id="KW-1185">Reference proteome</keyword>
<dbReference type="EMBL" id="VOLT01000012">
    <property type="protein sequence ID" value="TWX64872.1"/>
    <property type="molecule type" value="Genomic_DNA"/>
</dbReference>
<protein>
    <submittedName>
        <fullName evidence="1">Uncharacterized protein</fullName>
    </submittedName>
</protein>
<name>A0A5C6Q841_9GAMM</name>
<proteinExistence type="predicted"/>
<gene>
    <name evidence="1" type="ORF">ESZ36_19470</name>
</gene>
<sequence length="82" mass="9749">MNAYRHNAIINTFNSNPTEEQIIQLTKENKRLKDFIIKLYEGTDYTVNDMVSMDNNCYGMAIWTLTNIYPNESFYQKIKKED</sequence>
<reference evidence="1 2" key="1">
    <citation type="submission" date="2019-07" db="EMBL/GenBank/DDBJ databases">
        <title>Genomes of sea-ice associated Colwellia species.</title>
        <authorList>
            <person name="Bowman J.P."/>
        </authorList>
    </citation>
    <scope>NUCLEOTIDE SEQUENCE [LARGE SCALE GENOMIC DNA]</scope>
    <source>
        <strain evidence="1 2">ACAM 459</strain>
    </source>
</reference>
<accession>A0A5C6Q841</accession>
<dbReference type="RefSeq" id="WP_146790959.1">
    <property type="nucleotide sequence ID" value="NZ_VOLT01000012.1"/>
</dbReference>
<evidence type="ECO:0000313" key="1">
    <source>
        <dbReference type="EMBL" id="TWX64872.1"/>
    </source>
</evidence>
<dbReference type="AlphaFoldDB" id="A0A5C6Q841"/>
<comment type="caution">
    <text evidence="1">The sequence shown here is derived from an EMBL/GenBank/DDBJ whole genome shotgun (WGS) entry which is preliminary data.</text>
</comment>
<organism evidence="1 2">
    <name type="scientific">Colwellia demingiae</name>
    <dbReference type="NCBI Taxonomy" id="89401"/>
    <lineage>
        <taxon>Bacteria</taxon>
        <taxon>Pseudomonadati</taxon>
        <taxon>Pseudomonadota</taxon>
        <taxon>Gammaproteobacteria</taxon>
        <taxon>Alteromonadales</taxon>
        <taxon>Colwelliaceae</taxon>
        <taxon>Colwellia</taxon>
    </lineage>
</organism>